<dbReference type="SUPFAM" id="SSF54427">
    <property type="entry name" value="NTF2-like"/>
    <property type="match status" value="1"/>
</dbReference>
<dbReference type="InterPro" id="IPR032710">
    <property type="entry name" value="NTF2-like_dom_sf"/>
</dbReference>
<gene>
    <name evidence="2" type="ordered locus">PHZ_c2136</name>
</gene>
<accession>B4REM1</accession>
<keyword evidence="3" id="KW-1185">Reference proteome</keyword>
<sequence length="133" mass="14819">MSEPWPGAAAALAAAERLFWTVEHGDLEALRDIFADGAAVWHNTDEALTDIETTIRNLARIRGEALDFRYVDVRRRPTPDGFVQQHTLLVRMPDGREIRDLCCCVCRVENGRIATMEAYHDSAATGVMPHKAG</sequence>
<dbReference type="Proteomes" id="UP000001868">
    <property type="component" value="Chromosome"/>
</dbReference>
<dbReference type="STRING" id="450851.PHZ_c2136"/>
<feature type="domain" description="SnoaL-like" evidence="1">
    <location>
        <begin position="16"/>
        <end position="114"/>
    </location>
</feature>
<dbReference type="KEGG" id="pzu:PHZ_c2136"/>
<evidence type="ECO:0000313" key="3">
    <source>
        <dbReference type="Proteomes" id="UP000001868"/>
    </source>
</evidence>
<dbReference type="HOGENOM" id="CLU_147454_0_0_5"/>
<organism evidence="2 3">
    <name type="scientific">Phenylobacterium zucineum (strain HLK1)</name>
    <dbReference type="NCBI Taxonomy" id="450851"/>
    <lineage>
        <taxon>Bacteria</taxon>
        <taxon>Pseudomonadati</taxon>
        <taxon>Pseudomonadota</taxon>
        <taxon>Alphaproteobacteria</taxon>
        <taxon>Caulobacterales</taxon>
        <taxon>Caulobacteraceae</taxon>
        <taxon>Phenylobacterium</taxon>
    </lineage>
</organism>
<dbReference type="Gene3D" id="3.10.450.50">
    <property type="match status" value="1"/>
</dbReference>
<dbReference type="eggNOG" id="COG3631">
    <property type="taxonomic scope" value="Bacteria"/>
</dbReference>
<name>B4REM1_PHEZH</name>
<evidence type="ECO:0000313" key="2">
    <source>
        <dbReference type="EMBL" id="ACG78547.1"/>
    </source>
</evidence>
<dbReference type="InterPro" id="IPR037401">
    <property type="entry name" value="SnoaL-like"/>
</dbReference>
<protein>
    <recommendedName>
        <fullName evidence="1">SnoaL-like domain-containing protein</fullName>
    </recommendedName>
</protein>
<dbReference type="AlphaFoldDB" id="B4REM1"/>
<dbReference type="RefSeq" id="WP_012522689.1">
    <property type="nucleotide sequence ID" value="NC_011144.1"/>
</dbReference>
<evidence type="ECO:0000259" key="1">
    <source>
        <dbReference type="Pfam" id="PF12680"/>
    </source>
</evidence>
<dbReference type="EMBL" id="CP000747">
    <property type="protein sequence ID" value="ACG78547.1"/>
    <property type="molecule type" value="Genomic_DNA"/>
</dbReference>
<reference evidence="2 3" key="1">
    <citation type="journal article" date="2008" name="BMC Genomics">
        <title>Complete genome of Phenylobacterium zucineum - a novel facultative intracellular bacterium isolated from human erythroleukemia cell line K562.</title>
        <authorList>
            <person name="Luo Y."/>
            <person name="Xu X."/>
            <person name="Ding Z."/>
            <person name="Liu Z."/>
            <person name="Zhang B."/>
            <person name="Yan Z."/>
            <person name="Sun J."/>
            <person name="Hu S."/>
            <person name="Hu X."/>
        </authorList>
    </citation>
    <scope>NUCLEOTIDE SEQUENCE [LARGE SCALE GENOMIC DNA]</scope>
    <source>
        <strain evidence="2 3">HLK1</strain>
    </source>
</reference>
<dbReference type="Pfam" id="PF12680">
    <property type="entry name" value="SnoaL_2"/>
    <property type="match status" value="1"/>
</dbReference>
<proteinExistence type="predicted"/>